<dbReference type="EMBL" id="LQPQ01000103">
    <property type="protein sequence ID" value="ORW76122.1"/>
    <property type="molecule type" value="Genomic_DNA"/>
</dbReference>
<dbReference type="SUPFAM" id="SSF140459">
    <property type="entry name" value="PE/PPE dimer-like"/>
    <property type="match status" value="1"/>
</dbReference>
<evidence type="ECO:0000313" key="4">
    <source>
        <dbReference type="Proteomes" id="UP000193087"/>
    </source>
</evidence>
<sequence length="383" mass="38730">MEFTTLPPEVTSALIHSGPGAQSLIEASGVWQRLGTDLEETVGGYVAVLSTLAADWHGPSTLAMLQAAEPYLRWMRTTGQQCHQLGSSAQAAAAAYGSTLAAVVHPAQVSANRVQLAQLLATNGFGKNLAAIAETEAQYEGMWVNNSAAMYRYEAATAQALALPEFSPPPSIVDPAGSAAQASAVSAAAVAPADAVAPPVSPVDSILQAIGVTFDPNQGWFGLANTYANQFVSSGFPINLLSYMAQNTSAQALTSVAPDIAAGLSEGEAALGESAASLSNAASALGAAEAPAAAVGVGVPMGNLTAPPAAVGLLTTAQTPVQLASAASPLPAGESGFPMLPPLMPPPIAAGSGWRKRKQQKYEDLAMGLELKGTFMPKPPSAG</sequence>
<comment type="similarity">
    <text evidence="1">Belongs to the mycobacterial PPE family.</text>
</comment>
<dbReference type="Gene3D" id="1.20.1260.20">
    <property type="entry name" value="PPE superfamily"/>
    <property type="match status" value="1"/>
</dbReference>
<evidence type="ECO:0000256" key="1">
    <source>
        <dbReference type="ARBA" id="ARBA00010652"/>
    </source>
</evidence>
<feature type="domain" description="PPE" evidence="2">
    <location>
        <begin position="3"/>
        <end position="162"/>
    </location>
</feature>
<protein>
    <recommendedName>
        <fullName evidence="2">PPE domain-containing protein</fullName>
    </recommendedName>
</protein>
<dbReference type="RefSeq" id="WP_085251033.1">
    <property type="nucleotide sequence ID" value="NZ_CAJMWJ010000001.1"/>
</dbReference>
<dbReference type="STRING" id="486698.AWC22_21590"/>
<reference evidence="3 4" key="1">
    <citation type="submission" date="2016-01" db="EMBL/GenBank/DDBJ databases">
        <title>The new phylogeny of the genus Mycobacterium.</title>
        <authorList>
            <person name="Tarcisio F."/>
            <person name="Conor M."/>
            <person name="Antonella G."/>
            <person name="Elisabetta G."/>
            <person name="Giulia F.S."/>
            <person name="Sara T."/>
            <person name="Anna F."/>
            <person name="Clotilde B."/>
            <person name="Roberto B."/>
            <person name="Veronica D.S."/>
            <person name="Fabio R."/>
            <person name="Monica P."/>
            <person name="Olivier J."/>
            <person name="Enrico T."/>
            <person name="Nicola S."/>
        </authorList>
    </citation>
    <scope>NUCLEOTIDE SEQUENCE [LARGE SCALE GENOMIC DNA]</scope>
    <source>
        <strain evidence="3 4">DSM 45176</strain>
    </source>
</reference>
<dbReference type="Proteomes" id="UP000193087">
    <property type="component" value="Unassembled WGS sequence"/>
</dbReference>
<dbReference type="InterPro" id="IPR038332">
    <property type="entry name" value="PPE_sf"/>
</dbReference>
<dbReference type="AlphaFoldDB" id="A0A1X2CJY5"/>
<evidence type="ECO:0000313" key="3">
    <source>
        <dbReference type="EMBL" id="ORW76122.1"/>
    </source>
</evidence>
<name>A0A1X2CJY5_9MYCO</name>
<dbReference type="OrthoDB" id="4752337at2"/>
<organism evidence="3 4">
    <name type="scientific">Mycobacterium riyadhense</name>
    <dbReference type="NCBI Taxonomy" id="486698"/>
    <lineage>
        <taxon>Bacteria</taxon>
        <taxon>Bacillati</taxon>
        <taxon>Actinomycetota</taxon>
        <taxon>Actinomycetes</taxon>
        <taxon>Mycobacteriales</taxon>
        <taxon>Mycobacteriaceae</taxon>
        <taxon>Mycobacterium</taxon>
    </lineage>
</organism>
<dbReference type="GO" id="GO:0052572">
    <property type="term" value="P:response to host immune response"/>
    <property type="evidence" value="ECO:0007669"/>
    <property type="project" value="TreeGrafter"/>
</dbReference>
<dbReference type="PANTHER" id="PTHR46766">
    <property type="entry name" value="GLUTAMINE-RICH PROTEIN 2"/>
    <property type="match status" value="1"/>
</dbReference>
<comment type="caution">
    <text evidence="3">The sequence shown here is derived from an EMBL/GenBank/DDBJ whole genome shotgun (WGS) entry which is preliminary data.</text>
</comment>
<dbReference type="Pfam" id="PF00823">
    <property type="entry name" value="PPE"/>
    <property type="match status" value="1"/>
</dbReference>
<dbReference type="PANTHER" id="PTHR46766:SF1">
    <property type="entry name" value="GLUTAMINE-RICH PROTEIN 2"/>
    <property type="match status" value="1"/>
</dbReference>
<gene>
    <name evidence="3" type="ORF">AWC22_21590</name>
</gene>
<keyword evidence="4" id="KW-1185">Reference proteome</keyword>
<evidence type="ECO:0000259" key="2">
    <source>
        <dbReference type="Pfam" id="PF00823"/>
    </source>
</evidence>
<dbReference type="GeneID" id="93493389"/>
<proteinExistence type="inferred from homology"/>
<accession>A0A1X2CJY5</accession>
<dbReference type="InterPro" id="IPR000030">
    <property type="entry name" value="PPE_dom"/>
</dbReference>